<evidence type="ECO:0000256" key="4">
    <source>
        <dbReference type="ARBA" id="ARBA00022840"/>
    </source>
</evidence>
<reference evidence="6 7" key="1">
    <citation type="submission" date="2019-02" db="EMBL/GenBank/DDBJ databases">
        <title>Closed genome of Sporomusa termitida DSM 4440.</title>
        <authorList>
            <person name="Poehlein A."/>
            <person name="Daniel R."/>
        </authorList>
    </citation>
    <scope>NUCLEOTIDE SEQUENCE [LARGE SCALE GENOMIC DNA]</scope>
    <source>
        <strain evidence="6 7">DSM 4440</strain>
    </source>
</reference>
<evidence type="ECO:0000256" key="3">
    <source>
        <dbReference type="ARBA" id="ARBA00022741"/>
    </source>
</evidence>
<organism evidence="6 7">
    <name type="scientific">Sporomusa termitida</name>
    <dbReference type="NCBI Taxonomy" id="2377"/>
    <lineage>
        <taxon>Bacteria</taxon>
        <taxon>Bacillati</taxon>
        <taxon>Bacillota</taxon>
        <taxon>Negativicutes</taxon>
        <taxon>Selenomonadales</taxon>
        <taxon>Sporomusaceae</taxon>
        <taxon>Sporomusa</taxon>
    </lineage>
</organism>
<keyword evidence="7" id="KW-1185">Reference proteome</keyword>
<dbReference type="EMBL" id="CP036259">
    <property type="protein sequence ID" value="QDR80604.1"/>
    <property type="molecule type" value="Genomic_DNA"/>
</dbReference>
<keyword evidence="3" id="KW-0547">Nucleotide-binding</keyword>
<dbReference type="InterPro" id="IPR003593">
    <property type="entry name" value="AAA+_ATPase"/>
</dbReference>
<dbReference type="GO" id="GO:0016887">
    <property type="term" value="F:ATP hydrolysis activity"/>
    <property type="evidence" value="ECO:0007669"/>
    <property type="project" value="InterPro"/>
</dbReference>
<dbReference type="OrthoDB" id="9776556at2"/>
<keyword evidence="4" id="KW-0067">ATP-binding</keyword>
<evidence type="ECO:0000256" key="1">
    <source>
        <dbReference type="ARBA" id="ARBA00005417"/>
    </source>
</evidence>
<evidence type="ECO:0000313" key="6">
    <source>
        <dbReference type="EMBL" id="QDR80604.1"/>
    </source>
</evidence>
<comment type="similarity">
    <text evidence="1">Belongs to the ABC transporter superfamily.</text>
</comment>
<gene>
    <name evidence="6" type="ORF">SPTER_19330</name>
</gene>
<name>A0A517DTB8_9FIRM</name>
<dbReference type="PROSITE" id="PS00211">
    <property type="entry name" value="ABC_TRANSPORTER_1"/>
    <property type="match status" value="1"/>
</dbReference>
<dbReference type="Pfam" id="PF00005">
    <property type="entry name" value="ABC_tran"/>
    <property type="match status" value="1"/>
</dbReference>
<feature type="domain" description="ABC transporter" evidence="5">
    <location>
        <begin position="76"/>
        <end position="314"/>
    </location>
</feature>
<dbReference type="Proteomes" id="UP000320776">
    <property type="component" value="Chromosome"/>
</dbReference>
<dbReference type="SUPFAM" id="SSF52540">
    <property type="entry name" value="P-loop containing nucleoside triphosphate hydrolases"/>
    <property type="match status" value="1"/>
</dbReference>
<dbReference type="RefSeq" id="WP_144350194.1">
    <property type="nucleotide sequence ID" value="NZ_CP036259.1"/>
</dbReference>
<dbReference type="PANTHER" id="PTHR43117:SF4">
    <property type="entry name" value="OSMOPROTECTANT IMPORT ATP-BINDING PROTEIN OSMV"/>
    <property type="match status" value="1"/>
</dbReference>
<dbReference type="InterPro" id="IPR027417">
    <property type="entry name" value="P-loop_NTPase"/>
</dbReference>
<dbReference type="KEGG" id="sted:SPTER_19330"/>
<evidence type="ECO:0000313" key="7">
    <source>
        <dbReference type="Proteomes" id="UP000320776"/>
    </source>
</evidence>
<dbReference type="PANTHER" id="PTHR43117">
    <property type="entry name" value="OSMOPROTECTANT IMPORT ATP-BINDING PROTEIN OSMV"/>
    <property type="match status" value="1"/>
</dbReference>
<dbReference type="SMART" id="SM00382">
    <property type="entry name" value="AAA"/>
    <property type="match status" value="1"/>
</dbReference>
<evidence type="ECO:0000256" key="2">
    <source>
        <dbReference type="ARBA" id="ARBA00022448"/>
    </source>
</evidence>
<dbReference type="AlphaFoldDB" id="A0A517DTB8"/>
<accession>A0A517DTB8</accession>
<dbReference type="GO" id="GO:0005524">
    <property type="term" value="F:ATP binding"/>
    <property type="evidence" value="ECO:0007669"/>
    <property type="project" value="UniProtKB-KW"/>
</dbReference>
<keyword evidence="2" id="KW-0813">Transport</keyword>
<dbReference type="PROSITE" id="PS50893">
    <property type="entry name" value="ABC_TRANSPORTER_2"/>
    <property type="match status" value="1"/>
</dbReference>
<dbReference type="Gene3D" id="3.40.50.300">
    <property type="entry name" value="P-loop containing nucleotide triphosphate hydrolases"/>
    <property type="match status" value="1"/>
</dbReference>
<dbReference type="InterPro" id="IPR017871">
    <property type="entry name" value="ABC_transporter-like_CS"/>
</dbReference>
<sequence length="336" mass="37296">MWEVLAALSLRQLFIDYPHALDFFSSLPAGNRNDGQTVQLYFETLTEDQLQDLGLGYEELKTQFSAFMVQMEKLKVKAKTITTVTICGGIDKNGNPENIDLTIRAGEIICIVGPTGSGKSRLLADIEWVAQGDTPTKRQILVNGQVPDMTRRFAVEHKLVAQLSQNMNFIMDLTVREFVGMHAESRMVEQDRDIIQHIVDKANGLAGEPFQPDTPVTALSGGQSRALMIADTAYLSSSPIILIDEIENAGIDRKQALQLLVDKEKIVLMATHDPILALMGDKRLVIKNGGINQIIETTPAERKNLIRLEQIDRQLAGIRELLRQGELINDIPAAIK</sequence>
<proteinExistence type="inferred from homology"/>
<protein>
    <submittedName>
        <fullName evidence="6">Putative bacteriocin export ABC transporter, lactococcin 972 group</fullName>
    </submittedName>
</protein>
<evidence type="ECO:0000259" key="5">
    <source>
        <dbReference type="PROSITE" id="PS50893"/>
    </source>
</evidence>
<dbReference type="InterPro" id="IPR003439">
    <property type="entry name" value="ABC_transporter-like_ATP-bd"/>
</dbReference>